<proteinExistence type="predicted"/>
<reference evidence="1 2" key="1">
    <citation type="journal article" date="2014" name="PLoS Genet.">
        <title>Analysis of the Phlebiopsis gigantea genome, transcriptome and secretome provides insight into its pioneer colonization strategies of wood.</title>
        <authorList>
            <person name="Hori C."/>
            <person name="Ishida T."/>
            <person name="Igarashi K."/>
            <person name="Samejima M."/>
            <person name="Suzuki H."/>
            <person name="Master E."/>
            <person name="Ferreira P."/>
            <person name="Ruiz-Duenas F.J."/>
            <person name="Held B."/>
            <person name="Canessa P."/>
            <person name="Larrondo L.F."/>
            <person name="Schmoll M."/>
            <person name="Druzhinina I.S."/>
            <person name="Kubicek C.P."/>
            <person name="Gaskell J.A."/>
            <person name="Kersten P."/>
            <person name="St John F."/>
            <person name="Glasner J."/>
            <person name="Sabat G."/>
            <person name="Splinter BonDurant S."/>
            <person name="Syed K."/>
            <person name="Yadav J."/>
            <person name="Mgbeahuruike A.C."/>
            <person name="Kovalchuk A."/>
            <person name="Asiegbu F.O."/>
            <person name="Lackner G."/>
            <person name="Hoffmeister D."/>
            <person name="Rencoret J."/>
            <person name="Gutierrez A."/>
            <person name="Sun H."/>
            <person name="Lindquist E."/>
            <person name="Barry K."/>
            <person name="Riley R."/>
            <person name="Grigoriev I.V."/>
            <person name="Henrissat B."/>
            <person name="Kues U."/>
            <person name="Berka R.M."/>
            <person name="Martinez A.T."/>
            <person name="Covert S.F."/>
            <person name="Blanchette R.A."/>
            <person name="Cullen D."/>
        </authorList>
    </citation>
    <scope>NUCLEOTIDE SEQUENCE [LARGE SCALE GENOMIC DNA]</scope>
    <source>
        <strain evidence="1 2">11061_1 CR5-6</strain>
    </source>
</reference>
<evidence type="ECO:0000313" key="1">
    <source>
        <dbReference type="EMBL" id="KIP08081.1"/>
    </source>
</evidence>
<dbReference type="Proteomes" id="UP000053257">
    <property type="component" value="Unassembled WGS sequence"/>
</dbReference>
<organism evidence="1 2">
    <name type="scientific">Phlebiopsis gigantea (strain 11061_1 CR5-6)</name>
    <name type="common">White-rot fungus</name>
    <name type="synonym">Peniophora gigantea</name>
    <dbReference type="NCBI Taxonomy" id="745531"/>
    <lineage>
        <taxon>Eukaryota</taxon>
        <taxon>Fungi</taxon>
        <taxon>Dikarya</taxon>
        <taxon>Basidiomycota</taxon>
        <taxon>Agaricomycotina</taxon>
        <taxon>Agaricomycetes</taxon>
        <taxon>Polyporales</taxon>
        <taxon>Phanerochaetaceae</taxon>
        <taxon>Phlebiopsis</taxon>
    </lineage>
</organism>
<dbReference type="HOGENOM" id="CLU_1448218_0_0_1"/>
<sequence length="187" mass="20259">MQLGNHSVGLGNCSRAKPISTSPGNVSDVAPRAPPLEFLCPESPAPTRSAGVFWHSSRCEMLRSSHGRQHKPSLNSSLCNSQHACSCRYRALCLPCDCSLQTSTWISGTRSTGSVACLYGAIVCRSVSIPGSVARCYPRPRHNSVDDRVECGPWSCCGHHRRYPAADQTSRITGDPGFLHLTFHSHP</sequence>
<evidence type="ECO:0000313" key="2">
    <source>
        <dbReference type="Proteomes" id="UP000053257"/>
    </source>
</evidence>
<dbReference type="EMBL" id="KN840485">
    <property type="protein sequence ID" value="KIP08081.1"/>
    <property type="molecule type" value="Genomic_DNA"/>
</dbReference>
<name>A0A0C3RZZ4_PHLG1</name>
<accession>A0A0C3RZZ4</accession>
<gene>
    <name evidence="1" type="ORF">PHLGIDRAFT_391313</name>
</gene>
<dbReference type="AlphaFoldDB" id="A0A0C3RZZ4"/>
<protein>
    <submittedName>
        <fullName evidence="1">Uncharacterized protein</fullName>
    </submittedName>
</protein>
<keyword evidence="2" id="KW-1185">Reference proteome</keyword>